<proteinExistence type="predicted"/>
<dbReference type="RefSeq" id="WP_400881480.1">
    <property type="nucleotide sequence ID" value="NZ_JBIWXY010000001.1"/>
</dbReference>
<dbReference type="EMBL" id="JBIWXY010000001">
    <property type="protein sequence ID" value="MFJ5446307.1"/>
    <property type="molecule type" value="Genomic_DNA"/>
</dbReference>
<evidence type="ECO:0000313" key="1">
    <source>
        <dbReference type="EMBL" id="MFJ5446307.1"/>
    </source>
</evidence>
<reference evidence="1 2" key="1">
    <citation type="submission" date="2024-11" db="EMBL/GenBank/DDBJ databases">
        <authorList>
            <person name="Kaparullina E.N."/>
            <person name="Delegan Y.A."/>
            <person name="Doronina N.V."/>
        </authorList>
    </citation>
    <scope>NUCLEOTIDE SEQUENCE [LARGE SCALE GENOMIC DNA]</scope>
    <source>
        <strain evidence="1 2">7sh_L</strain>
    </source>
</reference>
<sequence>MSDQPQDELALVLRRIHALSGATAAPAPVAEDDVPVLTDVYAGHGALSAVEIEQLLAPYDANAEQAEPVPAAALAILAEGEQPQESGIKFLPADVDEDDGEFSDEPLFAQPETMHPQLLLARQELAEAVMTDMQPVIAQAIQDALVKEMQALTPKLSAEVEKALAHSLRERVVEALRKD</sequence>
<dbReference type="Proteomes" id="UP001617669">
    <property type="component" value="Unassembled WGS sequence"/>
</dbReference>
<accession>A0ABW8GMN1</accession>
<name>A0ABW8GMN1_9PROT</name>
<comment type="caution">
    <text evidence="1">The sequence shown here is derived from an EMBL/GenBank/DDBJ whole genome shotgun (WGS) entry which is preliminary data.</text>
</comment>
<protein>
    <recommendedName>
        <fullName evidence="3">DUF2497 domain-containing protein</fullName>
    </recommendedName>
</protein>
<evidence type="ECO:0000313" key="2">
    <source>
        <dbReference type="Proteomes" id="UP001617669"/>
    </source>
</evidence>
<organism evidence="1 2">
    <name type="scientific">Methylobacillus methanolivorans</name>
    <dbReference type="NCBI Taxonomy" id="1848927"/>
    <lineage>
        <taxon>Bacteria</taxon>
        <taxon>Pseudomonadati</taxon>
        <taxon>Pseudomonadota</taxon>
        <taxon>Betaproteobacteria</taxon>
        <taxon>Nitrosomonadales</taxon>
        <taxon>Methylophilaceae</taxon>
        <taxon>Methylobacillus</taxon>
    </lineage>
</organism>
<gene>
    <name evidence="1" type="ORF">ACIKP9_08720</name>
</gene>
<evidence type="ECO:0008006" key="3">
    <source>
        <dbReference type="Google" id="ProtNLM"/>
    </source>
</evidence>
<keyword evidence="2" id="KW-1185">Reference proteome</keyword>